<evidence type="ECO:0000256" key="4">
    <source>
        <dbReference type="ARBA" id="ARBA00022643"/>
    </source>
</evidence>
<dbReference type="AlphaFoldDB" id="A0A9D1K3N7"/>
<dbReference type="SUPFAM" id="SSF54862">
    <property type="entry name" value="4Fe-4S ferredoxins"/>
    <property type="match status" value="1"/>
</dbReference>
<proteinExistence type="inferred from homology"/>
<dbReference type="Gene3D" id="3.40.109.10">
    <property type="entry name" value="NADH Oxidase"/>
    <property type="match status" value="1"/>
</dbReference>
<organism evidence="10 11">
    <name type="scientific">Candidatus Scatenecus faecavium</name>
    <dbReference type="NCBI Taxonomy" id="2840915"/>
    <lineage>
        <taxon>Bacteria</taxon>
        <taxon>Candidatus Scatenecus</taxon>
    </lineage>
</organism>
<dbReference type="GO" id="GO:0051536">
    <property type="term" value="F:iron-sulfur cluster binding"/>
    <property type="evidence" value="ECO:0007669"/>
    <property type="project" value="UniProtKB-KW"/>
</dbReference>
<evidence type="ECO:0000256" key="1">
    <source>
        <dbReference type="ARBA" id="ARBA00001917"/>
    </source>
</evidence>
<dbReference type="PROSITE" id="PS00198">
    <property type="entry name" value="4FE4S_FER_1"/>
    <property type="match status" value="1"/>
</dbReference>
<feature type="domain" description="4Fe-4S ferredoxin-type" evidence="9">
    <location>
        <begin position="1"/>
        <end position="29"/>
    </location>
</feature>
<feature type="domain" description="4Fe-4S ferredoxin-type" evidence="9">
    <location>
        <begin position="30"/>
        <end position="59"/>
    </location>
</feature>
<comment type="cofactor">
    <cofactor evidence="1">
        <name>FMN</name>
        <dbReference type="ChEBI" id="CHEBI:58210"/>
    </cofactor>
</comment>
<keyword evidence="5" id="KW-0479">Metal-binding</keyword>
<accession>A0A9D1K3N7</accession>
<reference evidence="10" key="2">
    <citation type="journal article" date="2021" name="PeerJ">
        <title>Extensive microbial diversity within the chicken gut microbiome revealed by metagenomics and culture.</title>
        <authorList>
            <person name="Gilroy R."/>
            <person name="Ravi A."/>
            <person name="Getino M."/>
            <person name="Pursley I."/>
            <person name="Horton D.L."/>
            <person name="Alikhan N.F."/>
            <person name="Baker D."/>
            <person name="Gharbi K."/>
            <person name="Hall N."/>
            <person name="Watson M."/>
            <person name="Adriaenssens E.M."/>
            <person name="Foster-Nyarko E."/>
            <person name="Jarju S."/>
            <person name="Secka A."/>
            <person name="Antonio M."/>
            <person name="Oren A."/>
            <person name="Chaudhuri R.R."/>
            <person name="La Ragione R."/>
            <person name="Hildebrand F."/>
            <person name="Pallen M.J."/>
        </authorList>
    </citation>
    <scope>NUCLEOTIDE SEQUENCE</scope>
    <source>
        <strain evidence="10">CHK152-2994</strain>
    </source>
</reference>
<dbReference type="PANTHER" id="PTHR43673:SF2">
    <property type="entry name" value="NITROREDUCTASE"/>
    <property type="match status" value="1"/>
</dbReference>
<dbReference type="InterPro" id="IPR029479">
    <property type="entry name" value="Nitroreductase"/>
</dbReference>
<keyword evidence="7" id="KW-0408">Iron</keyword>
<sequence length="288" mass="33002">MEFSVNENCIHCGKCIKDCMGKALKFNENKIPVLDETKCIKCQHCLAICPVGALSIFGKNPQESEISRENFDADEILNLIKSRRSIRHYKNHNLDAERMEKLKDMLNWVPTGVNNHRLHFSFIEDVEVMNEFRNYTNGKLLKLLNNPALKHLAGKFERYKDAFLRGEDIIFRGAPHMVVVSSPIDSPCADIDPLIALSYFELYAKSLNVGTCWCGIAYAMLKIFPELCDHLQIPEGYKVGYAMLFGEPDVKYPRATQPEKCQIISVKKGIKNSSFLEKAKRYFWNGIR</sequence>
<dbReference type="GO" id="GO:0046872">
    <property type="term" value="F:metal ion binding"/>
    <property type="evidence" value="ECO:0007669"/>
    <property type="project" value="UniProtKB-KW"/>
</dbReference>
<evidence type="ECO:0000256" key="8">
    <source>
        <dbReference type="ARBA" id="ARBA00023014"/>
    </source>
</evidence>
<dbReference type="Pfam" id="PF12838">
    <property type="entry name" value="Fer4_7"/>
    <property type="match status" value="1"/>
</dbReference>
<reference evidence="10" key="1">
    <citation type="submission" date="2020-10" db="EMBL/GenBank/DDBJ databases">
        <authorList>
            <person name="Gilroy R."/>
        </authorList>
    </citation>
    <scope>NUCLEOTIDE SEQUENCE</scope>
    <source>
        <strain evidence="10">CHK152-2994</strain>
    </source>
</reference>
<evidence type="ECO:0000313" key="10">
    <source>
        <dbReference type="EMBL" id="HIS82238.1"/>
    </source>
</evidence>
<dbReference type="InterPro" id="IPR017896">
    <property type="entry name" value="4Fe4S_Fe-S-bd"/>
</dbReference>
<evidence type="ECO:0000259" key="9">
    <source>
        <dbReference type="PROSITE" id="PS51379"/>
    </source>
</evidence>
<name>A0A9D1K3N7_9BACT</name>
<evidence type="ECO:0000256" key="7">
    <source>
        <dbReference type="ARBA" id="ARBA00023004"/>
    </source>
</evidence>
<keyword evidence="8" id="KW-0411">Iron-sulfur</keyword>
<dbReference type="Gene3D" id="3.30.70.20">
    <property type="match status" value="1"/>
</dbReference>
<dbReference type="EMBL" id="DVJO01000030">
    <property type="protein sequence ID" value="HIS82238.1"/>
    <property type="molecule type" value="Genomic_DNA"/>
</dbReference>
<protein>
    <submittedName>
        <fullName evidence="10">Nitroreductase family protein</fullName>
    </submittedName>
</protein>
<keyword evidence="6" id="KW-0560">Oxidoreductase</keyword>
<evidence type="ECO:0000256" key="6">
    <source>
        <dbReference type="ARBA" id="ARBA00023002"/>
    </source>
</evidence>
<comment type="caution">
    <text evidence="10">The sequence shown here is derived from an EMBL/GenBank/DDBJ whole genome shotgun (WGS) entry which is preliminary data.</text>
</comment>
<keyword evidence="3" id="KW-0285">Flavoprotein</keyword>
<dbReference type="Pfam" id="PF00881">
    <property type="entry name" value="Nitroreductase"/>
    <property type="match status" value="1"/>
</dbReference>
<evidence type="ECO:0000313" key="11">
    <source>
        <dbReference type="Proteomes" id="UP000824139"/>
    </source>
</evidence>
<evidence type="ECO:0000256" key="2">
    <source>
        <dbReference type="ARBA" id="ARBA00007118"/>
    </source>
</evidence>
<gene>
    <name evidence="10" type="ORF">IAD41_01355</name>
</gene>
<keyword evidence="4" id="KW-0288">FMN</keyword>
<dbReference type="SUPFAM" id="SSF55469">
    <property type="entry name" value="FMN-dependent nitroreductase-like"/>
    <property type="match status" value="1"/>
</dbReference>
<dbReference type="CDD" id="cd02143">
    <property type="entry name" value="nitroreductase_FeS-like"/>
    <property type="match status" value="1"/>
</dbReference>
<evidence type="ECO:0000256" key="3">
    <source>
        <dbReference type="ARBA" id="ARBA00022630"/>
    </source>
</evidence>
<dbReference type="InterPro" id="IPR000415">
    <property type="entry name" value="Nitroreductase-like"/>
</dbReference>
<dbReference type="GO" id="GO:0016491">
    <property type="term" value="F:oxidoreductase activity"/>
    <property type="evidence" value="ECO:0007669"/>
    <property type="project" value="UniProtKB-KW"/>
</dbReference>
<dbReference type="PROSITE" id="PS51379">
    <property type="entry name" value="4FE4S_FER_2"/>
    <property type="match status" value="2"/>
</dbReference>
<dbReference type="PANTHER" id="PTHR43673">
    <property type="entry name" value="NAD(P)H NITROREDUCTASE YDGI-RELATED"/>
    <property type="match status" value="1"/>
</dbReference>
<evidence type="ECO:0000256" key="5">
    <source>
        <dbReference type="ARBA" id="ARBA00022723"/>
    </source>
</evidence>
<dbReference type="InterPro" id="IPR017900">
    <property type="entry name" value="4Fe4S_Fe_S_CS"/>
</dbReference>
<comment type="similarity">
    <text evidence="2">Belongs to the nitroreductase family.</text>
</comment>
<dbReference type="Proteomes" id="UP000824139">
    <property type="component" value="Unassembled WGS sequence"/>
</dbReference>